<dbReference type="Pfam" id="PF00001">
    <property type="entry name" value="7tm_1"/>
    <property type="match status" value="1"/>
</dbReference>
<comment type="caution">
    <text evidence="10">Lacks conserved residue(s) required for the propagation of feature annotation.</text>
</comment>
<dbReference type="GO" id="GO:0042277">
    <property type="term" value="F:peptide binding"/>
    <property type="evidence" value="ECO:0007669"/>
    <property type="project" value="TreeGrafter"/>
</dbReference>
<dbReference type="Proteomes" id="UP000186922">
    <property type="component" value="Unassembled WGS sequence"/>
</dbReference>
<dbReference type="STRING" id="947166.A0A1D1UEY3"/>
<dbReference type="InterPro" id="IPR000276">
    <property type="entry name" value="GPCR_Rhodpsn"/>
</dbReference>
<dbReference type="Gene3D" id="1.20.1070.10">
    <property type="entry name" value="Rhodopsin 7-helix transmembrane proteins"/>
    <property type="match status" value="1"/>
</dbReference>
<name>A0A1D1UEY3_RAMVA</name>
<reference evidence="12 13" key="1">
    <citation type="journal article" date="2016" name="Nat. Commun.">
        <title>Extremotolerant tardigrade genome and improved radiotolerance of human cultured cells by tardigrade-unique protein.</title>
        <authorList>
            <person name="Hashimoto T."/>
            <person name="Horikawa D.D."/>
            <person name="Saito Y."/>
            <person name="Kuwahara H."/>
            <person name="Kozuka-Hata H."/>
            <person name="Shin-I T."/>
            <person name="Minakuchi Y."/>
            <person name="Ohishi K."/>
            <person name="Motoyama A."/>
            <person name="Aizu T."/>
            <person name="Enomoto A."/>
            <person name="Kondo K."/>
            <person name="Tanaka S."/>
            <person name="Hara Y."/>
            <person name="Koshikawa S."/>
            <person name="Sagara H."/>
            <person name="Miura T."/>
            <person name="Yokobori S."/>
            <person name="Miyagawa K."/>
            <person name="Suzuki Y."/>
            <person name="Kubo T."/>
            <person name="Oyama M."/>
            <person name="Kohara Y."/>
            <person name="Fujiyama A."/>
            <person name="Arakawa K."/>
            <person name="Katayama T."/>
            <person name="Toyoda A."/>
            <person name="Kunieda T."/>
        </authorList>
    </citation>
    <scope>NUCLEOTIDE SEQUENCE [LARGE SCALE GENOMIC DNA]</scope>
    <source>
        <strain evidence="12 13">YOKOZUNA-1</strain>
    </source>
</reference>
<dbReference type="EMBL" id="BDGG01000001">
    <property type="protein sequence ID" value="GAU88196.1"/>
    <property type="molecule type" value="Genomic_DNA"/>
</dbReference>
<evidence type="ECO:0000256" key="6">
    <source>
        <dbReference type="ARBA" id="ARBA00023136"/>
    </source>
</evidence>
<comment type="similarity">
    <text evidence="10">Belongs to the G-protein coupled receptor 1 family. Vasopressin/oxytocin receptor subfamily.</text>
</comment>
<evidence type="ECO:0000256" key="4">
    <source>
        <dbReference type="ARBA" id="ARBA00022989"/>
    </source>
</evidence>
<organism evidence="12 13">
    <name type="scientific">Ramazzottius varieornatus</name>
    <name type="common">Water bear</name>
    <name type="synonym">Tardigrade</name>
    <dbReference type="NCBI Taxonomy" id="947166"/>
    <lineage>
        <taxon>Eukaryota</taxon>
        <taxon>Metazoa</taxon>
        <taxon>Ecdysozoa</taxon>
        <taxon>Tardigrada</taxon>
        <taxon>Eutardigrada</taxon>
        <taxon>Parachela</taxon>
        <taxon>Hypsibioidea</taxon>
        <taxon>Ramazzottiidae</taxon>
        <taxon>Ramazzottius</taxon>
    </lineage>
</organism>
<evidence type="ECO:0000313" key="12">
    <source>
        <dbReference type="EMBL" id="GAU88196.1"/>
    </source>
</evidence>
<feature type="transmembrane region" description="Helical" evidence="10">
    <location>
        <begin position="158"/>
        <end position="178"/>
    </location>
</feature>
<sequence>MLFDNGSLTSIMNSINIEKNASAAAINVENNEAWTTRDEDLARVEVLVGGVTFAVALLGNSAVLMTLLLRKQKINRMYYFILHLSIADLLVAFLNILPQMIWDITWRFQGNDFLCKSVKFFQVFSMYLSAWILVMMAFDRHYAIVYPLNAYSWRARRCTIMICTAWILSALCSLPQIFVFSQREILPGIEDCWASFIEPWGSKLYVTWFAFSIYLIPLVILTITYSQVTRTVWKVIRLKENGTLKIKPDGRTKIVNRSCVQSVIHSGSQSIRRSRTTQSTYRRVYNRTKLLTE</sequence>
<gene>
    <name evidence="12" type="primary">RvY_00939</name>
    <name evidence="12" type="synonym">RvY_00939.2</name>
    <name evidence="12" type="ORF">RvY_00939-2</name>
</gene>
<evidence type="ECO:0000256" key="9">
    <source>
        <dbReference type="ARBA" id="ARBA00023224"/>
    </source>
</evidence>
<keyword evidence="7 10" id="KW-0675">Receptor</keyword>
<feature type="transmembrane region" description="Helical" evidence="10">
    <location>
        <begin position="80"/>
        <end position="100"/>
    </location>
</feature>
<keyword evidence="2" id="KW-1003">Cell membrane</keyword>
<feature type="transmembrane region" description="Helical" evidence="10">
    <location>
        <begin position="205"/>
        <end position="225"/>
    </location>
</feature>
<evidence type="ECO:0000256" key="5">
    <source>
        <dbReference type="ARBA" id="ARBA00023040"/>
    </source>
</evidence>
<evidence type="ECO:0000256" key="3">
    <source>
        <dbReference type="ARBA" id="ARBA00022692"/>
    </source>
</evidence>
<dbReference type="GO" id="GO:0032870">
    <property type="term" value="P:cellular response to hormone stimulus"/>
    <property type="evidence" value="ECO:0007669"/>
    <property type="project" value="TreeGrafter"/>
</dbReference>
<dbReference type="PANTHER" id="PTHR24241:SF161">
    <property type="entry name" value="G-PROTEIN COUPLED RECEPTORS FAMILY 1 PROFILE DOMAIN-CONTAINING PROTEIN"/>
    <property type="match status" value="1"/>
</dbReference>
<proteinExistence type="inferred from homology"/>
<evidence type="ECO:0000256" key="8">
    <source>
        <dbReference type="ARBA" id="ARBA00023180"/>
    </source>
</evidence>
<evidence type="ECO:0000256" key="7">
    <source>
        <dbReference type="ARBA" id="ARBA00023170"/>
    </source>
</evidence>
<dbReference type="SUPFAM" id="SSF81321">
    <property type="entry name" value="Family A G protein-coupled receptor-like"/>
    <property type="match status" value="1"/>
</dbReference>
<dbReference type="PROSITE" id="PS50262">
    <property type="entry name" value="G_PROTEIN_RECEP_F1_2"/>
    <property type="match status" value="1"/>
</dbReference>
<dbReference type="PRINTS" id="PR00237">
    <property type="entry name" value="GPCRRHODOPSN"/>
</dbReference>
<dbReference type="PROSITE" id="PS00237">
    <property type="entry name" value="G_PROTEIN_RECEP_F1_1"/>
    <property type="match status" value="1"/>
</dbReference>
<dbReference type="InterPro" id="IPR017452">
    <property type="entry name" value="GPCR_Rhodpsn_7TM"/>
</dbReference>
<dbReference type="OrthoDB" id="6435638at2759"/>
<dbReference type="GO" id="GO:0005000">
    <property type="term" value="F:vasopressin receptor activity"/>
    <property type="evidence" value="ECO:0007669"/>
    <property type="project" value="InterPro"/>
</dbReference>
<feature type="transmembrane region" description="Helical" evidence="10">
    <location>
        <begin position="120"/>
        <end position="138"/>
    </location>
</feature>
<keyword evidence="3 10" id="KW-0812">Transmembrane</keyword>
<keyword evidence="4 10" id="KW-1133">Transmembrane helix</keyword>
<dbReference type="PRINTS" id="PR00896">
    <property type="entry name" value="VASOPRESSINR"/>
</dbReference>
<dbReference type="InterPro" id="IPR001817">
    <property type="entry name" value="Vasoprsn_rcpt"/>
</dbReference>
<keyword evidence="13" id="KW-1185">Reference proteome</keyword>
<dbReference type="AlphaFoldDB" id="A0A1D1UEY3"/>
<accession>A0A1D1UEY3</accession>
<comment type="subcellular location">
    <subcellularLocation>
        <location evidence="1 10">Cell membrane</location>
        <topology evidence="1 10">Multi-pass membrane protein</topology>
    </subcellularLocation>
</comment>
<keyword evidence="9 10" id="KW-0807">Transducer</keyword>
<keyword evidence="6 10" id="KW-0472">Membrane</keyword>
<keyword evidence="8 10" id="KW-0325">Glycoprotein</keyword>
<evidence type="ECO:0000256" key="1">
    <source>
        <dbReference type="ARBA" id="ARBA00004651"/>
    </source>
</evidence>
<dbReference type="PANTHER" id="PTHR24241">
    <property type="entry name" value="NEUROPEPTIDE RECEPTOR-RELATED G-PROTEIN COUPLED RECEPTOR"/>
    <property type="match status" value="1"/>
</dbReference>
<evidence type="ECO:0000313" key="13">
    <source>
        <dbReference type="Proteomes" id="UP000186922"/>
    </source>
</evidence>
<protein>
    <recommendedName>
        <fullName evidence="11">G-protein coupled receptors family 1 profile domain-containing protein</fullName>
    </recommendedName>
</protein>
<evidence type="ECO:0000259" key="11">
    <source>
        <dbReference type="PROSITE" id="PS50262"/>
    </source>
</evidence>
<dbReference type="GO" id="GO:0005886">
    <property type="term" value="C:plasma membrane"/>
    <property type="evidence" value="ECO:0007669"/>
    <property type="project" value="UniProtKB-SubCell"/>
</dbReference>
<feature type="domain" description="G-protein coupled receptors family 1 profile" evidence="11">
    <location>
        <begin position="59"/>
        <end position="293"/>
    </location>
</feature>
<evidence type="ECO:0000256" key="10">
    <source>
        <dbReference type="RuleBase" id="RU046427"/>
    </source>
</evidence>
<feature type="transmembrane region" description="Helical" evidence="10">
    <location>
        <begin position="46"/>
        <end position="68"/>
    </location>
</feature>
<keyword evidence="5 10" id="KW-0297">G-protein coupled receptor</keyword>
<comment type="caution">
    <text evidence="12">The sequence shown here is derived from an EMBL/GenBank/DDBJ whole genome shotgun (WGS) entry which is preliminary data.</text>
</comment>
<evidence type="ECO:0000256" key="2">
    <source>
        <dbReference type="ARBA" id="ARBA00022475"/>
    </source>
</evidence>